<dbReference type="Proteomes" id="UP000293865">
    <property type="component" value="Unassembled WGS sequence"/>
</dbReference>
<feature type="transmembrane region" description="Helical" evidence="7">
    <location>
        <begin position="341"/>
        <end position="360"/>
    </location>
</feature>
<dbReference type="GO" id="GO:0022857">
    <property type="term" value="F:transmembrane transporter activity"/>
    <property type="evidence" value="ECO:0007669"/>
    <property type="project" value="InterPro"/>
</dbReference>
<feature type="domain" description="Major facilitator superfamily (MFS) profile" evidence="8">
    <location>
        <begin position="1"/>
        <end position="446"/>
    </location>
</feature>
<dbReference type="EMBL" id="SDPN01000002">
    <property type="protein sequence ID" value="RXZ73089.1"/>
    <property type="molecule type" value="Genomic_DNA"/>
</dbReference>
<dbReference type="InterPro" id="IPR020846">
    <property type="entry name" value="MFS_dom"/>
</dbReference>
<comment type="caution">
    <text evidence="9">The sequence shown here is derived from an EMBL/GenBank/DDBJ whole genome shotgun (WGS) entry which is preliminary data.</text>
</comment>
<dbReference type="OrthoDB" id="7375466at2"/>
<feature type="transmembrane region" description="Helical" evidence="7">
    <location>
        <begin position="122"/>
        <end position="146"/>
    </location>
</feature>
<dbReference type="InterPro" id="IPR005829">
    <property type="entry name" value="Sugar_transporter_CS"/>
</dbReference>
<dbReference type="AlphaFoldDB" id="A0A4Q2L5V9"/>
<feature type="transmembrane region" description="Helical" evidence="7">
    <location>
        <begin position="317"/>
        <end position="335"/>
    </location>
</feature>
<protein>
    <submittedName>
        <fullName evidence="9">MFS transporter</fullName>
    </submittedName>
</protein>
<feature type="transmembrane region" description="Helical" evidence="7">
    <location>
        <begin position="415"/>
        <end position="438"/>
    </location>
</feature>
<dbReference type="Pfam" id="PF07690">
    <property type="entry name" value="MFS_1"/>
    <property type="match status" value="1"/>
</dbReference>
<feature type="transmembrane region" description="Helical" evidence="7">
    <location>
        <begin position="185"/>
        <end position="204"/>
    </location>
</feature>
<feature type="transmembrane region" description="Helical" evidence="7">
    <location>
        <begin position="152"/>
        <end position="173"/>
    </location>
</feature>
<keyword evidence="2" id="KW-0813">Transport</keyword>
<evidence type="ECO:0000256" key="2">
    <source>
        <dbReference type="ARBA" id="ARBA00022448"/>
    </source>
</evidence>
<dbReference type="Gene3D" id="1.20.1250.20">
    <property type="entry name" value="MFS general substrate transporter like domains"/>
    <property type="match status" value="1"/>
</dbReference>
<name>A0A4Q2L5V9_9MICO</name>
<evidence type="ECO:0000313" key="9">
    <source>
        <dbReference type="EMBL" id="RXZ73089.1"/>
    </source>
</evidence>
<feature type="transmembrane region" description="Helical" evidence="7">
    <location>
        <begin position="210"/>
        <end position="232"/>
    </location>
</feature>
<dbReference type="PROSITE" id="PS50850">
    <property type="entry name" value="MFS"/>
    <property type="match status" value="1"/>
</dbReference>
<sequence>MCGAIFLEGIDVGMFNVALPSIRADLPMETGELQWIISAYILGYGGFVLLGGRAADLFGRRRVFLIALTVFLAFTGLGALATDPWMLIVARAATGVAAAFMAPAGLSIITTTFTGATRDRAVLIYSGVGAGGFSVGLVAGGLLTMFGWRWVFIAPLVIAAALLAIAVPFIPRAANALAALSRGRLDVLGGLTVTTALVVLVAGIEGAPHRPLLTTVVTFAIGALLLLAFVVVERRAAQPLVRFGIFRHANLVRANLGAALLAGGFLGFQFVVALYLQEELGWSVLETSLALLVSGIDVIIAPLFTPRLVARFGTRRVILGGLVLAALAYALFLPVAPDWTYAMMFPSFLAIGLAFAFAYGPLTIAATEDVEDDEQGLAGGLLYTGFQFGGAIGLAVVSGLLVALESTEAEGVEAYRGALFGPLVFAIAAVAIAAGGVLRRRAVSRV</sequence>
<feature type="transmembrane region" description="Helical" evidence="7">
    <location>
        <begin position="381"/>
        <end position="403"/>
    </location>
</feature>
<dbReference type="PANTHER" id="PTHR42718:SF46">
    <property type="entry name" value="BLR6921 PROTEIN"/>
    <property type="match status" value="1"/>
</dbReference>
<evidence type="ECO:0000256" key="7">
    <source>
        <dbReference type="SAM" id="Phobius"/>
    </source>
</evidence>
<comment type="subcellular location">
    <subcellularLocation>
        <location evidence="1">Cell membrane</location>
        <topology evidence="1">Multi-pass membrane protein</topology>
    </subcellularLocation>
</comment>
<dbReference type="CDD" id="cd17321">
    <property type="entry name" value="MFS_MMR_MDR_like"/>
    <property type="match status" value="1"/>
</dbReference>
<feature type="transmembrane region" description="Helical" evidence="7">
    <location>
        <begin position="288"/>
        <end position="305"/>
    </location>
</feature>
<dbReference type="Gene3D" id="1.20.1720.10">
    <property type="entry name" value="Multidrug resistance protein D"/>
    <property type="match status" value="1"/>
</dbReference>
<evidence type="ECO:0000256" key="3">
    <source>
        <dbReference type="ARBA" id="ARBA00022475"/>
    </source>
</evidence>
<proteinExistence type="predicted"/>
<evidence type="ECO:0000256" key="1">
    <source>
        <dbReference type="ARBA" id="ARBA00004651"/>
    </source>
</evidence>
<feature type="transmembrane region" description="Helical" evidence="7">
    <location>
        <begin position="63"/>
        <end position="82"/>
    </location>
</feature>
<keyword evidence="10" id="KW-1185">Reference proteome</keyword>
<dbReference type="InterPro" id="IPR011701">
    <property type="entry name" value="MFS"/>
</dbReference>
<keyword evidence="3" id="KW-1003">Cell membrane</keyword>
<dbReference type="InterPro" id="IPR036259">
    <property type="entry name" value="MFS_trans_sf"/>
</dbReference>
<feature type="transmembrane region" description="Helical" evidence="7">
    <location>
        <begin position="88"/>
        <end position="110"/>
    </location>
</feature>
<dbReference type="GO" id="GO:0005886">
    <property type="term" value="C:plasma membrane"/>
    <property type="evidence" value="ECO:0007669"/>
    <property type="project" value="UniProtKB-SubCell"/>
</dbReference>
<dbReference type="PROSITE" id="PS00216">
    <property type="entry name" value="SUGAR_TRANSPORT_1"/>
    <property type="match status" value="1"/>
</dbReference>
<evidence type="ECO:0000313" key="10">
    <source>
        <dbReference type="Proteomes" id="UP000293865"/>
    </source>
</evidence>
<evidence type="ECO:0000256" key="5">
    <source>
        <dbReference type="ARBA" id="ARBA00022989"/>
    </source>
</evidence>
<reference evidence="9 10" key="1">
    <citation type="submission" date="2019-01" db="EMBL/GenBank/DDBJ databases">
        <title>Agromyces.</title>
        <authorList>
            <person name="Li J."/>
        </authorList>
    </citation>
    <scope>NUCLEOTIDE SEQUENCE [LARGE SCALE GENOMIC DNA]</scope>
    <source>
        <strain evidence="9 10">DSM 15934</strain>
    </source>
</reference>
<dbReference type="SUPFAM" id="SSF103473">
    <property type="entry name" value="MFS general substrate transporter"/>
    <property type="match status" value="1"/>
</dbReference>
<evidence type="ECO:0000256" key="4">
    <source>
        <dbReference type="ARBA" id="ARBA00022692"/>
    </source>
</evidence>
<keyword evidence="6 7" id="KW-0472">Membrane</keyword>
<keyword evidence="5 7" id="KW-1133">Transmembrane helix</keyword>
<gene>
    <name evidence="9" type="ORF">ESP51_02095</name>
</gene>
<evidence type="ECO:0000259" key="8">
    <source>
        <dbReference type="PROSITE" id="PS50850"/>
    </source>
</evidence>
<organism evidence="9 10">
    <name type="scientific">Agromyces albus</name>
    <dbReference type="NCBI Taxonomy" id="205332"/>
    <lineage>
        <taxon>Bacteria</taxon>
        <taxon>Bacillati</taxon>
        <taxon>Actinomycetota</taxon>
        <taxon>Actinomycetes</taxon>
        <taxon>Micrococcales</taxon>
        <taxon>Microbacteriaceae</taxon>
        <taxon>Agromyces</taxon>
    </lineage>
</organism>
<accession>A0A4Q2L5V9</accession>
<dbReference type="PANTHER" id="PTHR42718">
    <property type="entry name" value="MAJOR FACILITATOR SUPERFAMILY MULTIDRUG TRANSPORTER MFSC"/>
    <property type="match status" value="1"/>
</dbReference>
<keyword evidence="4 7" id="KW-0812">Transmembrane</keyword>
<evidence type="ECO:0000256" key="6">
    <source>
        <dbReference type="ARBA" id="ARBA00023136"/>
    </source>
</evidence>
<feature type="transmembrane region" description="Helical" evidence="7">
    <location>
        <begin position="252"/>
        <end position="276"/>
    </location>
</feature>
<feature type="transmembrane region" description="Helical" evidence="7">
    <location>
        <begin position="33"/>
        <end position="51"/>
    </location>
</feature>